<dbReference type="Gene3D" id="3.90.190.10">
    <property type="entry name" value="Protein tyrosine phosphatase superfamily"/>
    <property type="match status" value="1"/>
</dbReference>
<dbReference type="PANTHER" id="PTHR45734">
    <property type="entry name" value="TENSIN"/>
    <property type="match status" value="1"/>
</dbReference>
<name>A0A401TXK9_CHIPU</name>
<gene>
    <name evidence="1" type="ORF">chiPu_0031450</name>
</gene>
<evidence type="ECO:0000313" key="2">
    <source>
        <dbReference type="Proteomes" id="UP000287033"/>
    </source>
</evidence>
<dbReference type="Proteomes" id="UP000287033">
    <property type="component" value="Unassembled WGS sequence"/>
</dbReference>
<keyword evidence="2" id="KW-1185">Reference proteome</keyword>
<dbReference type="EMBL" id="BEZZ01210057">
    <property type="protein sequence ID" value="GCC47373.1"/>
    <property type="molecule type" value="Genomic_DNA"/>
</dbReference>
<dbReference type="PANTHER" id="PTHR45734:SF10">
    <property type="entry name" value="BLISTERY, ISOFORM A"/>
    <property type="match status" value="1"/>
</dbReference>
<dbReference type="AlphaFoldDB" id="A0A401TXK9"/>
<protein>
    <submittedName>
        <fullName evidence="1">Uncharacterized protein</fullName>
    </submittedName>
</protein>
<dbReference type="InterPro" id="IPR029021">
    <property type="entry name" value="Prot-tyrosine_phosphatase-like"/>
</dbReference>
<dbReference type="GO" id="GO:0005925">
    <property type="term" value="C:focal adhesion"/>
    <property type="evidence" value="ECO:0007669"/>
    <property type="project" value="TreeGrafter"/>
</dbReference>
<feature type="non-terminal residue" evidence="1">
    <location>
        <position position="1"/>
    </location>
</feature>
<accession>A0A401TXK9</accession>
<comment type="caution">
    <text evidence="1">The sequence shown here is derived from an EMBL/GenBank/DDBJ whole genome shotgun (WGS) entry which is preliminary data.</text>
</comment>
<sequence length="79" mass="9051">SVSLSQNMEENSDLDLTYITERIISVSYPRGAEEQSFRANLREVAQMLMSKHGENYLVSILFPFKCISLVVSESVFDRM</sequence>
<reference evidence="1 2" key="1">
    <citation type="journal article" date="2018" name="Nat. Ecol. Evol.">
        <title>Shark genomes provide insights into elasmobranch evolution and the origin of vertebrates.</title>
        <authorList>
            <person name="Hara Y"/>
            <person name="Yamaguchi K"/>
            <person name="Onimaru K"/>
            <person name="Kadota M"/>
            <person name="Koyanagi M"/>
            <person name="Keeley SD"/>
            <person name="Tatsumi K"/>
            <person name="Tanaka K"/>
            <person name="Motone F"/>
            <person name="Kageyama Y"/>
            <person name="Nozu R"/>
            <person name="Adachi N"/>
            <person name="Nishimura O"/>
            <person name="Nakagawa R"/>
            <person name="Tanegashima C"/>
            <person name="Kiyatake I"/>
            <person name="Matsumoto R"/>
            <person name="Murakumo K"/>
            <person name="Nishida K"/>
            <person name="Terakita A"/>
            <person name="Kuratani S"/>
            <person name="Sato K"/>
            <person name="Hyodo S Kuraku.S."/>
        </authorList>
    </citation>
    <scope>NUCLEOTIDE SEQUENCE [LARGE SCALE GENOMIC DNA]</scope>
</reference>
<proteinExistence type="predicted"/>
<dbReference type="STRING" id="137246.A0A401TXK9"/>
<organism evidence="1 2">
    <name type="scientific">Chiloscyllium punctatum</name>
    <name type="common">Brownbanded bambooshark</name>
    <name type="synonym">Hemiscyllium punctatum</name>
    <dbReference type="NCBI Taxonomy" id="137246"/>
    <lineage>
        <taxon>Eukaryota</taxon>
        <taxon>Metazoa</taxon>
        <taxon>Chordata</taxon>
        <taxon>Craniata</taxon>
        <taxon>Vertebrata</taxon>
        <taxon>Chondrichthyes</taxon>
        <taxon>Elasmobranchii</taxon>
        <taxon>Galeomorphii</taxon>
        <taxon>Galeoidea</taxon>
        <taxon>Orectolobiformes</taxon>
        <taxon>Hemiscylliidae</taxon>
        <taxon>Chiloscyllium</taxon>
    </lineage>
</organism>
<evidence type="ECO:0000313" key="1">
    <source>
        <dbReference type="EMBL" id="GCC47373.1"/>
    </source>
</evidence>
<dbReference type="OrthoDB" id="6273691at2759"/>
<dbReference type="InterPro" id="IPR051484">
    <property type="entry name" value="Tensin_PTEN_phosphatase"/>
</dbReference>